<reference evidence="1" key="1">
    <citation type="submission" date="2022-02" db="EMBL/GenBank/DDBJ databases">
        <title>Plant Genome Project.</title>
        <authorList>
            <person name="Zhang R.-G."/>
        </authorList>
    </citation>
    <scope>NUCLEOTIDE SEQUENCE</scope>
    <source>
        <strain evidence="1">AT1</strain>
    </source>
</reference>
<comment type="caution">
    <text evidence="1">The sequence shown here is derived from an EMBL/GenBank/DDBJ whole genome shotgun (WGS) entry which is preliminary data.</text>
</comment>
<gene>
    <name evidence="1" type="ORF">RHMOL_Rhmol02G0244300</name>
</gene>
<name>A0ACC0PU28_RHOML</name>
<keyword evidence="2" id="KW-1185">Reference proteome</keyword>
<protein>
    <submittedName>
        <fullName evidence="1">Uncharacterized protein</fullName>
    </submittedName>
</protein>
<dbReference type="Proteomes" id="UP001062846">
    <property type="component" value="Chromosome 2"/>
</dbReference>
<sequence>MIFTNSLIFCVSRNLVGILFLNSKGGIRRLQGLLTTRWCFLKLVLTRSSKRMTSIVIVWEMNRSLWLKSSHINTISIQQDDSVMWWERTAGCNGADVETAVEGV</sequence>
<organism evidence="1 2">
    <name type="scientific">Rhododendron molle</name>
    <name type="common">Chinese azalea</name>
    <name type="synonym">Azalea mollis</name>
    <dbReference type="NCBI Taxonomy" id="49168"/>
    <lineage>
        <taxon>Eukaryota</taxon>
        <taxon>Viridiplantae</taxon>
        <taxon>Streptophyta</taxon>
        <taxon>Embryophyta</taxon>
        <taxon>Tracheophyta</taxon>
        <taxon>Spermatophyta</taxon>
        <taxon>Magnoliopsida</taxon>
        <taxon>eudicotyledons</taxon>
        <taxon>Gunneridae</taxon>
        <taxon>Pentapetalae</taxon>
        <taxon>asterids</taxon>
        <taxon>Ericales</taxon>
        <taxon>Ericaceae</taxon>
        <taxon>Ericoideae</taxon>
        <taxon>Rhodoreae</taxon>
        <taxon>Rhododendron</taxon>
    </lineage>
</organism>
<accession>A0ACC0PU28</accession>
<proteinExistence type="predicted"/>
<dbReference type="EMBL" id="CM046389">
    <property type="protein sequence ID" value="KAI8568990.1"/>
    <property type="molecule type" value="Genomic_DNA"/>
</dbReference>
<evidence type="ECO:0000313" key="2">
    <source>
        <dbReference type="Proteomes" id="UP001062846"/>
    </source>
</evidence>
<evidence type="ECO:0000313" key="1">
    <source>
        <dbReference type="EMBL" id="KAI8568990.1"/>
    </source>
</evidence>